<protein>
    <submittedName>
        <fullName evidence="1">Uncharacterized protein</fullName>
    </submittedName>
</protein>
<comment type="caution">
    <text evidence="1">The sequence shown here is derived from an EMBL/GenBank/DDBJ whole genome shotgun (WGS) entry which is preliminary data.</text>
</comment>
<sequence length="141" mass="15547">MGHGRSTVTTMTVPPPAVTIGAQRRLWSRELGPRAMSRFRLIEAAIERLATDPLHRGSIPTRWRAQSNTRGPLVAAADPHLAAIMPHEPQSEVADHDEFWSGFDSPPIALEYRLGWRLAASFGLPGASRGLPTPWKTLIRP</sequence>
<name>A0A2I0HUX1_PUNGR</name>
<keyword evidence="2" id="KW-1185">Reference proteome</keyword>
<organism evidence="1 2">
    <name type="scientific">Punica granatum</name>
    <name type="common">Pomegranate</name>
    <dbReference type="NCBI Taxonomy" id="22663"/>
    <lineage>
        <taxon>Eukaryota</taxon>
        <taxon>Viridiplantae</taxon>
        <taxon>Streptophyta</taxon>
        <taxon>Embryophyta</taxon>
        <taxon>Tracheophyta</taxon>
        <taxon>Spermatophyta</taxon>
        <taxon>Magnoliopsida</taxon>
        <taxon>eudicotyledons</taxon>
        <taxon>Gunneridae</taxon>
        <taxon>Pentapetalae</taxon>
        <taxon>rosids</taxon>
        <taxon>malvids</taxon>
        <taxon>Myrtales</taxon>
        <taxon>Lythraceae</taxon>
        <taxon>Punica</taxon>
    </lineage>
</organism>
<evidence type="ECO:0000313" key="2">
    <source>
        <dbReference type="Proteomes" id="UP000233551"/>
    </source>
</evidence>
<dbReference type="Proteomes" id="UP000233551">
    <property type="component" value="Unassembled WGS sequence"/>
</dbReference>
<evidence type="ECO:0000313" key="1">
    <source>
        <dbReference type="EMBL" id="PKI35488.1"/>
    </source>
</evidence>
<proteinExistence type="predicted"/>
<accession>A0A2I0HUX1</accession>
<gene>
    <name evidence="1" type="ORF">CRG98_044111</name>
</gene>
<reference evidence="1 2" key="1">
    <citation type="submission" date="2017-11" db="EMBL/GenBank/DDBJ databases">
        <title>De-novo sequencing of pomegranate (Punica granatum L.) genome.</title>
        <authorList>
            <person name="Akparov Z."/>
            <person name="Amiraslanov A."/>
            <person name="Hajiyeva S."/>
            <person name="Abbasov M."/>
            <person name="Kaur K."/>
            <person name="Hamwieh A."/>
            <person name="Solovyev V."/>
            <person name="Salamov A."/>
            <person name="Braich B."/>
            <person name="Kosarev P."/>
            <person name="Mahmoud A."/>
            <person name="Hajiyev E."/>
            <person name="Babayeva S."/>
            <person name="Izzatullayeva V."/>
            <person name="Mammadov A."/>
            <person name="Mammadov A."/>
            <person name="Sharifova S."/>
            <person name="Ojaghi J."/>
            <person name="Eynullazada K."/>
            <person name="Bayramov B."/>
            <person name="Abdulazimova A."/>
            <person name="Shahmuradov I."/>
        </authorList>
    </citation>
    <scope>NUCLEOTIDE SEQUENCE [LARGE SCALE GENOMIC DNA]</scope>
    <source>
        <strain evidence="2">cv. AG2017</strain>
        <tissue evidence="1">Leaf</tissue>
    </source>
</reference>
<dbReference type="EMBL" id="PGOL01005283">
    <property type="protein sequence ID" value="PKI35488.1"/>
    <property type="molecule type" value="Genomic_DNA"/>
</dbReference>
<dbReference type="AlphaFoldDB" id="A0A2I0HUX1"/>